<dbReference type="AlphaFoldDB" id="S4NL91"/>
<protein>
    <submittedName>
        <fullName evidence="1">Uncharacterized protein</fullName>
    </submittedName>
</protein>
<accession>S4NL91</accession>
<sequence length="73" mass="8396">MYGKTNMLILISYFYRAIPYEIYLLRPSTVFRYTVTRCIQLTILSSLWAKRWRNLPCPTPLGSASVAHAPTIG</sequence>
<proteinExistence type="predicted"/>
<name>S4NL91_9NEOP</name>
<reference evidence="1" key="1">
    <citation type="journal article" date="2013" name="BMC Genomics">
        <title>Unscrambling butterfly oogenesis.</title>
        <authorList>
            <person name="Carter J.M."/>
            <person name="Baker S.C."/>
            <person name="Pink R."/>
            <person name="Carter D.R."/>
            <person name="Collins A."/>
            <person name="Tomlin J."/>
            <person name="Gibbs M."/>
            <person name="Breuker C.J."/>
        </authorList>
    </citation>
    <scope>NUCLEOTIDE SEQUENCE</scope>
    <source>
        <tissue evidence="1">Ovary</tissue>
    </source>
</reference>
<reference evidence="1" key="2">
    <citation type="submission" date="2013-05" db="EMBL/GenBank/DDBJ databases">
        <authorList>
            <person name="Carter J.-M."/>
            <person name="Baker S.C."/>
            <person name="Pink R."/>
            <person name="Carter D.R.F."/>
            <person name="Collins A."/>
            <person name="Tomlin J."/>
            <person name="Gibbs M."/>
            <person name="Breuker C.J."/>
        </authorList>
    </citation>
    <scope>NUCLEOTIDE SEQUENCE</scope>
    <source>
        <tissue evidence="1">Ovary</tissue>
    </source>
</reference>
<dbReference type="EMBL" id="GAIX01013064">
    <property type="protein sequence ID" value="JAA79496.1"/>
    <property type="molecule type" value="Transcribed_RNA"/>
</dbReference>
<organism evidence="1">
    <name type="scientific">Pararge aegeria</name>
    <name type="common">speckled wood butterfly</name>
    <dbReference type="NCBI Taxonomy" id="116150"/>
    <lineage>
        <taxon>Eukaryota</taxon>
        <taxon>Metazoa</taxon>
        <taxon>Ecdysozoa</taxon>
        <taxon>Arthropoda</taxon>
        <taxon>Hexapoda</taxon>
        <taxon>Insecta</taxon>
        <taxon>Pterygota</taxon>
        <taxon>Neoptera</taxon>
        <taxon>Endopterygota</taxon>
        <taxon>Lepidoptera</taxon>
        <taxon>Glossata</taxon>
        <taxon>Ditrysia</taxon>
        <taxon>Papilionoidea</taxon>
        <taxon>Nymphalidae</taxon>
        <taxon>Satyrinae</taxon>
        <taxon>Satyrini</taxon>
        <taxon>Parargina</taxon>
        <taxon>Pararge</taxon>
    </lineage>
</organism>
<evidence type="ECO:0000313" key="1">
    <source>
        <dbReference type="EMBL" id="JAA79496.1"/>
    </source>
</evidence>